<dbReference type="InterPro" id="IPR011968">
    <property type="entry name" value="PaaB1"/>
</dbReference>
<dbReference type="PANTHER" id="PTHR43459:SF1">
    <property type="entry name" value="EG:BACN32G11.4 PROTEIN"/>
    <property type="match status" value="1"/>
</dbReference>
<dbReference type="Pfam" id="PF00378">
    <property type="entry name" value="ECH_1"/>
    <property type="match status" value="1"/>
</dbReference>
<dbReference type="Proteomes" id="UP000256900">
    <property type="component" value="Unassembled WGS sequence"/>
</dbReference>
<dbReference type="InterPro" id="IPR014748">
    <property type="entry name" value="Enoyl-CoA_hydra_C"/>
</dbReference>
<dbReference type="Gene3D" id="1.10.12.10">
    <property type="entry name" value="Lyase 2-enoyl-coa Hydratase, Chain A, domain 2"/>
    <property type="match status" value="1"/>
</dbReference>
<dbReference type="SUPFAM" id="SSF52096">
    <property type="entry name" value="ClpP/crotonase"/>
    <property type="match status" value="1"/>
</dbReference>
<dbReference type="GO" id="GO:0003824">
    <property type="term" value="F:catalytic activity"/>
    <property type="evidence" value="ECO:0007669"/>
    <property type="project" value="UniProtKB-ARBA"/>
</dbReference>
<comment type="similarity">
    <text evidence="1">Belongs to the enoyl-CoA hydratase/isomerase family.</text>
</comment>
<dbReference type="OrthoDB" id="9781757at2"/>
<dbReference type="InterPro" id="IPR001753">
    <property type="entry name" value="Enoyl-CoA_hydra/iso"/>
</dbReference>
<gene>
    <name evidence="2" type="ORF">DES32_0375</name>
</gene>
<name>A0A3D9Z4K1_9HYPH</name>
<dbReference type="Gene3D" id="3.90.226.10">
    <property type="entry name" value="2-enoyl-CoA Hydratase, Chain A, domain 1"/>
    <property type="match status" value="1"/>
</dbReference>
<evidence type="ECO:0000313" key="2">
    <source>
        <dbReference type="EMBL" id="REF89160.1"/>
    </source>
</evidence>
<evidence type="ECO:0000313" key="3">
    <source>
        <dbReference type="Proteomes" id="UP000256900"/>
    </source>
</evidence>
<dbReference type="GO" id="GO:0010124">
    <property type="term" value="P:phenylacetate catabolic process"/>
    <property type="evidence" value="ECO:0007669"/>
    <property type="project" value="InterPro"/>
</dbReference>
<dbReference type="NCBIfam" id="TIGR02280">
    <property type="entry name" value="PaaB1"/>
    <property type="match status" value="1"/>
</dbReference>
<comment type="caution">
    <text evidence="2">The sequence shown here is derived from an EMBL/GenBank/DDBJ whole genome shotgun (WGS) entry which is preliminary data.</text>
</comment>
<dbReference type="EMBL" id="QUMO01000001">
    <property type="protein sequence ID" value="REF89160.1"/>
    <property type="molecule type" value="Genomic_DNA"/>
</dbReference>
<dbReference type="InterPro" id="IPR029045">
    <property type="entry name" value="ClpP/crotonase-like_dom_sf"/>
</dbReference>
<dbReference type="PANTHER" id="PTHR43459">
    <property type="entry name" value="ENOYL-COA HYDRATASE"/>
    <property type="match status" value="1"/>
</dbReference>
<reference evidence="2 3" key="1">
    <citation type="submission" date="2018-08" db="EMBL/GenBank/DDBJ databases">
        <title>Genomic Encyclopedia of Type Strains, Phase IV (KMG-IV): sequencing the most valuable type-strain genomes for metagenomic binning, comparative biology and taxonomic classification.</title>
        <authorList>
            <person name="Goeker M."/>
        </authorList>
    </citation>
    <scope>NUCLEOTIDE SEQUENCE [LARGE SCALE GENOMIC DNA]</scope>
    <source>
        <strain evidence="2 3">BW863</strain>
    </source>
</reference>
<accession>A0A3D9Z4K1</accession>
<dbReference type="AlphaFoldDB" id="A0A3D9Z4K1"/>
<dbReference type="CDD" id="cd06558">
    <property type="entry name" value="crotonase-like"/>
    <property type="match status" value="1"/>
</dbReference>
<evidence type="ECO:0000256" key="1">
    <source>
        <dbReference type="ARBA" id="ARBA00005254"/>
    </source>
</evidence>
<protein>
    <submittedName>
        <fullName evidence="2">Short chain enoyl-CoA hydratase /enoyl-CoA hydratase</fullName>
    </submittedName>
</protein>
<proteinExistence type="inferred from homology"/>
<sequence>MQFETILFSLEASVARLVLNRPQRLNAFTVTMHHEVAVALDSLLDGHDARVLLLTGSGRGFCAGQDLSERNPESAEALDLGANIDAFYNPLIKRLTELPLPVVCAVNGVAAGAGVNIALACDIVVARKSAQFIQSFANIGLLPDSAGTWILPRLIGPARATALMMTGDPLNAAQAADWGMIWQAIDDEAFEEHVESLVRRLAVAPTRAMVAIKNAIKASSTASLADQLDRERDLQRMLGRTEDYREGVSAFKEKRKPNFVGR</sequence>
<keyword evidence="3" id="KW-1185">Reference proteome</keyword>
<organism evidence="2 3">
    <name type="scientific">Methylovirgula ligni</name>
    <dbReference type="NCBI Taxonomy" id="569860"/>
    <lineage>
        <taxon>Bacteria</taxon>
        <taxon>Pseudomonadati</taxon>
        <taxon>Pseudomonadota</taxon>
        <taxon>Alphaproteobacteria</taxon>
        <taxon>Hyphomicrobiales</taxon>
        <taxon>Beijerinckiaceae</taxon>
        <taxon>Methylovirgula</taxon>
    </lineage>
</organism>